<dbReference type="OrthoDB" id="10256151at2759"/>
<evidence type="ECO:0000313" key="2">
    <source>
        <dbReference type="EMBL" id="ESU43119.1"/>
    </source>
</evidence>
<evidence type="ECO:0000313" key="3">
    <source>
        <dbReference type="Proteomes" id="UP000018040"/>
    </source>
</evidence>
<evidence type="ECO:0000256" key="1">
    <source>
        <dbReference type="SAM" id="MobiDB-lite"/>
    </source>
</evidence>
<feature type="region of interest" description="Disordered" evidence="1">
    <location>
        <begin position="124"/>
        <end position="160"/>
    </location>
</feature>
<sequence length="541" mass="62094">MPISFTRHKEQKSGYMALNLSFPLYKIYDHYRDAHYAFGEDVMRIFAGLDPVVKTFGVELEQYKLSEPINMAPFPEILHAVATTSSSRFSSVFKRLDDLSLIKEMISEIRAASKSREARMQHTIQVQRDSSAALPKASANSVSEPDLKKALSQKPKQAADQLEELVRQKRTELENEMRARVELMAEKEKELQGKVEQMDAEIKRLERQNAELDQKMKKEIDEERNLREKEASLAAEYERKIKSLANELEELHQQKSTYEQDFAIKKAECEDELHSIQQALLKVKNELAQVSAAKNTTEAEMENIEKKRQRSAEDVVILATQLSEAGPFIDRDIKAFEYMVDSGEEMMSSAIHKLIKASSRVESTEFDGTREFTMPLTENLRGIGDNKDSTHGERCLSVQELAQQQQQQQQQPAAKQPEQEHVHKREVAKATEKKKPEKYLIPVEYEADLSESQVPVADWAVDALLSKCIHQSSKIDPDTVFQAPQQKVTVYELFGIANHPYDNRTRQTQNWAMDKLTQKEIELYNLKMGFSTQKPHPSHHK</sequence>
<reference evidence="3" key="1">
    <citation type="submission" date="2012-02" db="EMBL/GenBank/DDBJ databases">
        <title>Genome sequencing of Giardia lamblia Genotypes A2 and B isolates (DH and GS) and comparative analysis with the genomes of Genotypes A1 and E (WB and Pig).</title>
        <authorList>
            <person name="Adam R."/>
            <person name="Dahlstrom E."/>
            <person name="Martens C."/>
            <person name="Bruno D."/>
            <person name="Barbian K."/>
            <person name="Porcella S.F."/>
            <person name="Nash T."/>
        </authorList>
    </citation>
    <scope>NUCLEOTIDE SEQUENCE</scope>
    <source>
        <strain evidence="3">GS</strain>
    </source>
</reference>
<feature type="compositionally biased region" description="Basic and acidic residues" evidence="1">
    <location>
        <begin position="417"/>
        <end position="433"/>
    </location>
</feature>
<accession>V6TX03</accession>
<dbReference type="AlphaFoldDB" id="V6TX03"/>
<dbReference type="Proteomes" id="UP000018040">
    <property type="component" value="Unassembled WGS sequence"/>
</dbReference>
<feature type="region of interest" description="Disordered" evidence="1">
    <location>
        <begin position="400"/>
        <end position="433"/>
    </location>
</feature>
<dbReference type="VEuPathDB" id="GiardiaDB:GL50803_008512"/>
<feature type="compositionally biased region" description="Low complexity" evidence="1">
    <location>
        <begin position="400"/>
        <end position="416"/>
    </location>
</feature>
<proteinExistence type="predicted"/>
<dbReference type="EMBL" id="AHHH01000059">
    <property type="protein sequence ID" value="ESU43119.1"/>
    <property type="molecule type" value="Genomic_DNA"/>
</dbReference>
<dbReference type="VEuPathDB" id="GiardiaDB:QR46_2045"/>
<comment type="caution">
    <text evidence="2">The sequence shown here is derived from an EMBL/GenBank/DDBJ whole genome shotgun (WGS) entry which is preliminary data.</text>
</comment>
<protein>
    <submittedName>
        <fullName evidence="2">Uncharacterized protein</fullName>
    </submittedName>
</protein>
<reference evidence="2 3" key="2">
    <citation type="journal article" date="2013" name="Genome Biol. Evol.">
        <title>Genome sequencing of Giardia lamblia genotypes A2 and B isolates (DH and GS) and comparative analysis with the genomes of genotypes A1 and E (WB and Pig).</title>
        <authorList>
            <person name="Adam R.D."/>
            <person name="Dahlstrom E.W."/>
            <person name="Martens C.A."/>
            <person name="Bruno D.P."/>
            <person name="Barbian K.D."/>
            <person name="Ricklefs S.M."/>
            <person name="Hernandez M.M."/>
            <person name="Narla N.P."/>
            <person name="Patel R.B."/>
            <person name="Porcella S.F."/>
            <person name="Nash T.E."/>
        </authorList>
    </citation>
    <scope>NUCLEOTIDE SEQUENCE [LARGE SCALE GENOMIC DNA]</scope>
    <source>
        <strain evidence="2 3">GS</strain>
    </source>
</reference>
<organism evidence="2 3">
    <name type="scientific">Giardia intestinalis</name>
    <name type="common">Giardia lamblia</name>
    <dbReference type="NCBI Taxonomy" id="5741"/>
    <lineage>
        <taxon>Eukaryota</taxon>
        <taxon>Metamonada</taxon>
        <taxon>Diplomonadida</taxon>
        <taxon>Hexamitidae</taxon>
        <taxon>Giardiinae</taxon>
        <taxon>Giardia</taxon>
    </lineage>
</organism>
<name>V6TX03_GIAIN</name>
<gene>
    <name evidence="2" type="ORF">GSB_150411</name>
</gene>
<dbReference type="VEuPathDB" id="GiardiaDB:DHA2_151587"/>